<accession>A0ABD1CLT6</accession>
<proteinExistence type="predicted"/>
<name>A0ABD1CLT6_CULPP</name>
<dbReference type="Proteomes" id="UP001562425">
    <property type="component" value="Unassembled WGS sequence"/>
</dbReference>
<sequence>MIRTAKWSSKSYPCVGAARCRILHTELLNKVVKDSHHCQKANQKIFFANSAEPAYLEFPRSCSTCCQLLQQTQQFDNSDLSTKFLSRC</sequence>
<dbReference type="AlphaFoldDB" id="A0ABD1CLT6"/>
<organism evidence="1 2">
    <name type="scientific">Culex pipiens pipiens</name>
    <name type="common">Northern house mosquito</name>
    <dbReference type="NCBI Taxonomy" id="38569"/>
    <lineage>
        <taxon>Eukaryota</taxon>
        <taxon>Metazoa</taxon>
        <taxon>Ecdysozoa</taxon>
        <taxon>Arthropoda</taxon>
        <taxon>Hexapoda</taxon>
        <taxon>Insecta</taxon>
        <taxon>Pterygota</taxon>
        <taxon>Neoptera</taxon>
        <taxon>Endopterygota</taxon>
        <taxon>Diptera</taxon>
        <taxon>Nematocera</taxon>
        <taxon>Culicoidea</taxon>
        <taxon>Culicidae</taxon>
        <taxon>Culicinae</taxon>
        <taxon>Culicini</taxon>
        <taxon>Culex</taxon>
        <taxon>Culex</taxon>
    </lineage>
</organism>
<dbReference type="EMBL" id="JBEHCU010011026">
    <property type="protein sequence ID" value="KAL1377367.1"/>
    <property type="molecule type" value="Genomic_DNA"/>
</dbReference>
<evidence type="ECO:0000313" key="2">
    <source>
        <dbReference type="Proteomes" id="UP001562425"/>
    </source>
</evidence>
<reference evidence="1 2" key="1">
    <citation type="submission" date="2024-05" db="EMBL/GenBank/DDBJ databases">
        <title>Culex pipiens pipiens assembly and annotation.</title>
        <authorList>
            <person name="Alout H."/>
            <person name="Durand T."/>
        </authorList>
    </citation>
    <scope>NUCLEOTIDE SEQUENCE [LARGE SCALE GENOMIC DNA]</scope>
    <source>
        <strain evidence="1">HA-2024</strain>
        <tissue evidence="1">Whole body</tissue>
    </source>
</reference>
<gene>
    <name evidence="1" type="ORF">pipiens_016319</name>
</gene>
<keyword evidence="2" id="KW-1185">Reference proteome</keyword>
<protein>
    <submittedName>
        <fullName evidence="1">Uncharacterized protein</fullName>
    </submittedName>
</protein>
<comment type="caution">
    <text evidence="1">The sequence shown here is derived from an EMBL/GenBank/DDBJ whole genome shotgun (WGS) entry which is preliminary data.</text>
</comment>
<evidence type="ECO:0000313" key="1">
    <source>
        <dbReference type="EMBL" id="KAL1377367.1"/>
    </source>
</evidence>